<dbReference type="EMBL" id="NEVL01000006">
    <property type="protein sequence ID" value="OZI29031.1"/>
    <property type="molecule type" value="Genomic_DNA"/>
</dbReference>
<sequence>MLEIIQSDDFRAWHDRLSDKIAWARIHARIRLASCGSLGNWRPVAGRVSEMRIDVGPGYRVYFIRHHAAIVLLCGGNKRTQDMDIRKASVLARMWRF</sequence>
<dbReference type="Proteomes" id="UP000217005">
    <property type="component" value="Unassembled WGS sequence"/>
</dbReference>
<gene>
    <name evidence="1" type="ORF">CEG14_22645</name>
</gene>
<name>A0A261RVW7_9BORD</name>
<dbReference type="NCBIfam" id="TIGR02683">
    <property type="entry name" value="upstrm_HI1419"/>
    <property type="match status" value="1"/>
</dbReference>
<dbReference type="PANTHER" id="PTHR41791:SF1">
    <property type="entry name" value="SSL7039 PROTEIN"/>
    <property type="match status" value="1"/>
</dbReference>
<organism evidence="1 2">
    <name type="scientific">Bordetella genomosp. 1</name>
    <dbReference type="NCBI Taxonomy" id="1395607"/>
    <lineage>
        <taxon>Bacteria</taxon>
        <taxon>Pseudomonadati</taxon>
        <taxon>Pseudomonadota</taxon>
        <taxon>Betaproteobacteria</taxon>
        <taxon>Burkholderiales</taxon>
        <taxon>Alcaligenaceae</taxon>
        <taxon>Bordetella</taxon>
    </lineage>
</organism>
<accession>A0A261RVW7</accession>
<proteinExistence type="predicted"/>
<dbReference type="AlphaFoldDB" id="A0A261RVW7"/>
<protein>
    <submittedName>
        <fullName evidence="1">Addiction module antitoxin RelB</fullName>
    </submittedName>
</protein>
<dbReference type="OrthoDB" id="9800258at2"/>
<dbReference type="InterPro" id="IPR014056">
    <property type="entry name" value="TypeIITA-like_toxin_pred"/>
</dbReference>
<dbReference type="PANTHER" id="PTHR41791">
    <property type="entry name" value="SSL7039 PROTEIN"/>
    <property type="match status" value="1"/>
</dbReference>
<reference evidence="1 2" key="1">
    <citation type="submission" date="2017-05" db="EMBL/GenBank/DDBJ databases">
        <title>Complete and WGS of Bordetella genogroups.</title>
        <authorList>
            <person name="Spilker T."/>
            <person name="LiPuma J."/>
        </authorList>
    </citation>
    <scope>NUCLEOTIDE SEQUENCE [LARGE SCALE GENOMIC DNA]</scope>
    <source>
        <strain evidence="1 2">AU17610</strain>
    </source>
</reference>
<comment type="caution">
    <text evidence="1">The sequence shown here is derived from an EMBL/GenBank/DDBJ whole genome shotgun (WGS) entry which is preliminary data.</text>
</comment>
<dbReference type="PIRSF" id="PIRSF028744">
    <property type="entry name" value="Addict_mod_HI1419"/>
    <property type="match status" value="1"/>
</dbReference>
<evidence type="ECO:0000313" key="1">
    <source>
        <dbReference type="EMBL" id="OZI29031.1"/>
    </source>
</evidence>
<evidence type="ECO:0000313" key="2">
    <source>
        <dbReference type="Proteomes" id="UP000217005"/>
    </source>
</evidence>